<accession>A0A2I0I5C5</accession>
<dbReference type="InterPro" id="IPR043128">
    <property type="entry name" value="Rev_trsase/Diguanyl_cyclase"/>
</dbReference>
<dbReference type="PANTHER" id="PTHR48475">
    <property type="entry name" value="RIBONUCLEASE H"/>
    <property type="match status" value="1"/>
</dbReference>
<dbReference type="AlphaFoldDB" id="A0A2I0I5C5"/>
<dbReference type="Gene3D" id="3.30.70.270">
    <property type="match status" value="1"/>
</dbReference>
<organism evidence="2 3">
    <name type="scientific">Punica granatum</name>
    <name type="common">Pomegranate</name>
    <dbReference type="NCBI Taxonomy" id="22663"/>
    <lineage>
        <taxon>Eukaryota</taxon>
        <taxon>Viridiplantae</taxon>
        <taxon>Streptophyta</taxon>
        <taxon>Embryophyta</taxon>
        <taxon>Tracheophyta</taxon>
        <taxon>Spermatophyta</taxon>
        <taxon>Magnoliopsida</taxon>
        <taxon>eudicotyledons</taxon>
        <taxon>Gunneridae</taxon>
        <taxon>Pentapetalae</taxon>
        <taxon>rosids</taxon>
        <taxon>malvids</taxon>
        <taxon>Myrtales</taxon>
        <taxon>Lythraceae</taxon>
        <taxon>Punica</taxon>
    </lineage>
</organism>
<proteinExistence type="predicted"/>
<evidence type="ECO:0000313" key="2">
    <source>
        <dbReference type="EMBL" id="PKI38870.1"/>
    </source>
</evidence>
<evidence type="ECO:0000259" key="1">
    <source>
        <dbReference type="Pfam" id="PF00078"/>
    </source>
</evidence>
<dbReference type="PANTHER" id="PTHR48475:SF1">
    <property type="entry name" value="RNASE H TYPE-1 DOMAIN-CONTAINING PROTEIN"/>
    <property type="match status" value="1"/>
</dbReference>
<feature type="domain" description="Reverse transcriptase" evidence="1">
    <location>
        <begin position="10"/>
        <end position="65"/>
    </location>
</feature>
<name>A0A2I0I5C5_PUNGR</name>
<gene>
    <name evidence="2" type="ORF">CRG98_040741</name>
</gene>
<dbReference type="Pfam" id="PF00078">
    <property type="entry name" value="RVT_1"/>
    <property type="match status" value="1"/>
</dbReference>
<sequence length="184" mass="20691">MVTLSHDMMHKEIEVYVDDMNAKSKEGEGHLINLKRLFDHLKKYKLRLNLAKCTFDVKSGKLLGFVTDPLKYLLDSPSSMRNIAKWHCQLTKYDIEYVSRTAVKGQAIADHLAEFPIDDNTPINSDFPNKGILQVNDEEESLGWKMYFDGTVNSTGSGIGAVLISPKGRHVHVAAKIDFPIPTT</sequence>
<protein>
    <recommendedName>
        <fullName evidence="1">Reverse transcriptase domain-containing protein</fullName>
    </recommendedName>
</protein>
<dbReference type="Proteomes" id="UP000233551">
    <property type="component" value="Unassembled WGS sequence"/>
</dbReference>
<evidence type="ECO:0000313" key="3">
    <source>
        <dbReference type="Proteomes" id="UP000233551"/>
    </source>
</evidence>
<dbReference type="EMBL" id="PGOL01003978">
    <property type="protein sequence ID" value="PKI38870.1"/>
    <property type="molecule type" value="Genomic_DNA"/>
</dbReference>
<dbReference type="InterPro" id="IPR000477">
    <property type="entry name" value="RT_dom"/>
</dbReference>
<dbReference type="SUPFAM" id="SSF56672">
    <property type="entry name" value="DNA/RNA polymerases"/>
    <property type="match status" value="1"/>
</dbReference>
<reference evidence="2 3" key="1">
    <citation type="submission" date="2017-11" db="EMBL/GenBank/DDBJ databases">
        <title>De-novo sequencing of pomegranate (Punica granatum L.) genome.</title>
        <authorList>
            <person name="Akparov Z."/>
            <person name="Amiraslanov A."/>
            <person name="Hajiyeva S."/>
            <person name="Abbasov M."/>
            <person name="Kaur K."/>
            <person name="Hamwieh A."/>
            <person name="Solovyev V."/>
            <person name="Salamov A."/>
            <person name="Braich B."/>
            <person name="Kosarev P."/>
            <person name="Mahmoud A."/>
            <person name="Hajiyev E."/>
            <person name="Babayeva S."/>
            <person name="Izzatullayeva V."/>
            <person name="Mammadov A."/>
            <person name="Mammadov A."/>
            <person name="Sharifova S."/>
            <person name="Ojaghi J."/>
            <person name="Eynullazada K."/>
            <person name="Bayramov B."/>
            <person name="Abdulazimova A."/>
            <person name="Shahmuradov I."/>
        </authorList>
    </citation>
    <scope>NUCLEOTIDE SEQUENCE [LARGE SCALE GENOMIC DNA]</scope>
    <source>
        <strain evidence="3">cv. AG2017</strain>
        <tissue evidence="2">Leaf</tissue>
    </source>
</reference>
<dbReference type="InterPro" id="IPR043502">
    <property type="entry name" value="DNA/RNA_pol_sf"/>
</dbReference>
<comment type="caution">
    <text evidence="2">The sequence shown here is derived from an EMBL/GenBank/DDBJ whole genome shotgun (WGS) entry which is preliminary data.</text>
</comment>
<keyword evidence="3" id="KW-1185">Reference proteome</keyword>